<dbReference type="PROSITE" id="PS51257">
    <property type="entry name" value="PROKAR_LIPOPROTEIN"/>
    <property type="match status" value="1"/>
</dbReference>
<keyword evidence="1" id="KW-0732">Signal</keyword>
<name>A0ABU1YDR6_9FLAO</name>
<comment type="caution">
    <text evidence="2">The sequence shown here is derived from an EMBL/GenBank/DDBJ whole genome shotgun (WGS) entry which is preliminary data.</text>
</comment>
<accession>A0ABU1YDR6</accession>
<gene>
    <name evidence="2" type="ORF">J2W48_003633</name>
</gene>
<dbReference type="EMBL" id="JAVDWQ010000014">
    <property type="protein sequence ID" value="MDR7211676.1"/>
    <property type="molecule type" value="Genomic_DNA"/>
</dbReference>
<organism evidence="2 3">
    <name type="scientific">Flavobacterium piscis</name>
    <dbReference type="NCBI Taxonomy" id="1114874"/>
    <lineage>
        <taxon>Bacteria</taxon>
        <taxon>Pseudomonadati</taxon>
        <taxon>Bacteroidota</taxon>
        <taxon>Flavobacteriia</taxon>
        <taxon>Flavobacteriales</taxon>
        <taxon>Flavobacteriaceae</taxon>
        <taxon>Flavobacterium</taxon>
    </lineage>
</organism>
<reference evidence="2 3" key="1">
    <citation type="submission" date="2023-07" db="EMBL/GenBank/DDBJ databases">
        <title>Sorghum-associated microbial communities from plants grown in Nebraska, USA.</title>
        <authorList>
            <person name="Schachtman D."/>
        </authorList>
    </citation>
    <scope>NUCLEOTIDE SEQUENCE [LARGE SCALE GENOMIC DNA]</scope>
    <source>
        <strain evidence="2 3">4129</strain>
    </source>
</reference>
<evidence type="ECO:0000313" key="3">
    <source>
        <dbReference type="Proteomes" id="UP001269081"/>
    </source>
</evidence>
<dbReference type="Proteomes" id="UP001269081">
    <property type="component" value="Unassembled WGS sequence"/>
</dbReference>
<sequence length="157" mass="18717">MQIKLFFILLFSCLLISCDGTLGGFDNRNFETPKQNIEKAIETLLVKNPELEIPEKWNDNDNWKKRGFGFLDTRIFYFQSEPEEMYYVSFVEDGNEKQNKNGPTILAIRSVFTKRHNQWLKEEDFDYNTKERIENRFDTEIISKLEKYSGLKATRKH</sequence>
<keyword evidence="3" id="KW-1185">Reference proteome</keyword>
<evidence type="ECO:0000256" key="1">
    <source>
        <dbReference type="SAM" id="SignalP"/>
    </source>
</evidence>
<evidence type="ECO:0000313" key="2">
    <source>
        <dbReference type="EMBL" id="MDR7211676.1"/>
    </source>
</evidence>
<protein>
    <submittedName>
        <fullName evidence="2">Uncharacterized protein</fullName>
    </submittedName>
</protein>
<feature type="signal peptide" evidence="1">
    <location>
        <begin position="1"/>
        <end position="17"/>
    </location>
</feature>
<proteinExistence type="predicted"/>
<feature type="chain" id="PRO_5045174390" evidence="1">
    <location>
        <begin position="18"/>
        <end position="157"/>
    </location>
</feature>